<dbReference type="NCBIfam" id="NF033788">
    <property type="entry name" value="HTH_metalloreg"/>
    <property type="match status" value="1"/>
</dbReference>
<dbReference type="FunFam" id="1.10.10.10:FF:000279">
    <property type="entry name" value="Transcriptional regulator, ArsR family"/>
    <property type="match status" value="1"/>
</dbReference>
<dbReference type="SMART" id="SM00418">
    <property type="entry name" value="HTH_ARSR"/>
    <property type="match status" value="1"/>
</dbReference>
<sequence>MKTTEKDLISVGFQALSDPIRLQVLTLLENQEQCVCDLCDQLNISQSKLSFHLKRLRDAELVHTRQDGRWIYYRLNPEQFHHLRHYLESYGQVTQAYVPRHCCD</sequence>
<dbReference type="GO" id="GO:0003677">
    <property type="term" value="F:DNA binding"/>
    <property type="evidence" value="ECO:0007669"/>
    <property type="project" value="UniProtKB-KW"/>
</dbReference>
<dbReference type="GO" id="GO:0003700">
    <property type="term" value="F:DNA-binding transcription factor activity"/>
    <property type="evidence" value="ECO:0007669"/>
    <property type="project" value="InterPro"/>
</dbReference>
<keyword evidence="3" id="KW-0804">Transcription</keyword>
<gene>
    <name evidence="5" type="primary">arsA</name>
</gene>
<dbReference type="PANTHER" id="PTHR43132:SF2">
    <property type="entry name" value="ARSENICAL RESISTANCE OPERON REPRESSOR ARSR-RELATED"/>
    <property type="match status" value="1"/>
</dbReference>
<dbReference type="PaxDb" id="1148-1652944"/>
<reference evidence="5 6" key="1">
    <citation type="journal article" date="1995" name="DNA Res.">
        <title>Sequence analysis of the genome of the unicellular cyanobacterium Synechocystis sp. strain PCC6803. I. Sequence features in the 1 Mb region from map positions 64% to 92% of the genome.</title>
        <authorList>
            <person name="Kaneko T."/>
            <person name="Tanaka A."/>
            <person name="Sato S."/>
            <person name="Kotani H."/>
            <person name="Sazuka T."/>
            <person name="Miyajima N."/>
            <person name="Sugiura M."/>
            <person name="Tabata S."/>
        </authorList>
    </citation>
    <scope>NUCLEOTIDE SEQUENCE [LARGE SCALE GENOMIC DNA]</scope>
    <source>
        <strain evidence="6">ATCC 27184 / PCC 6803 / Kazusa</strain>
    </source>
</reference>
<proteinExistence type="predicted"/>
<dbReference type="eggNOG" id="COG0640">
    <property type="taxonomic scope" value="Bacteria"/>
</dbReference>
<dbReference type="InterPro" id="IPR051011">
    <property type="entry name" value="Metal_resp_trans_reg"/>
</dbReference>
<dbReference type="Proteomes" id="UP000001425">
    <property type="component" value="Chromosome"/>
</dbReference>
<accession>P73808</accession>
<protein>
    <submittedName>
        <fullName evidence="5">Arsenical resistance operon repressor</fullName>
    </submittedName>
</protein>
<reference evidence="5 6" key="2">
    <citation type="journal article" date="1996" name="DNA Res.">
        <title>Sequence analysis of the genome of the unicellular cyanobacterium Synechocystis sp. strain PCC6803. II. Sequence determination of the entire genome and assignment of potential protein-coding regions.</title>
        <authorList>
            <person name="Kaneko T."/>
            <person name="Sato S."/>
            <person name="Kotani H."/>
            <person name="Tanaka A."/>
            <person name="Asamizu E."/>
            <person name="Nakamura Y."/>
            <person name="Miyajima N."/>
            <person name="Hirosawa M."/>
            <person name="Sugiura M."/>
            <person name="Sasamoto S."/>
            <person name="Kimura T."/>
            <person name="Hosouchi T."/>
            <person name="Matsuno A."/>
            <person name="Muraki A."/>
            <person name="Nakazaki N."/>
            <person name="Naruo K."/>
            <person name="Okumura S."/>
            <person name="Shimpo S."/>
            <person name="Takeuchi C."/>
            <person name="Wada T."/>
            <person name="Watanabe A."/>
            <person name="Yamada M."/>
            <person name="Yasuda M."/>
            <person name="Tabata S."/>
        </authorList>
    </citation>
    <scope>NUCLEOTIDE SEQUENCE [LARGE SCALE GENOMIC DNA]</scope>
    <source>
        <strain evidence="6">ATCC 27184 / PCC 6803 / Kazusa</strain>
    </source>
</reference>
<dbReference type="EnsemblBacteria" id="BAA17862">
    <property type="protein sequence ID" value="BAA17862"/>
    <property type="gene ID" value="BAA17862"/>
</dbReference>
<evidence type="ECO:0000259" key="4">
    <source>
        <dbReference type="PROSITE" id="PS50987"/>
    </source>
</evidence>
<evidence type="ECO:0000256" key="1">
    <source>
        <dbReference type="ARBA" id="ARBA00023015"/>
    </source>
</evidence>
<dbReference type="Gene3D" id="1.10.10.10">
    <property type="entry name" value="Winged helix-like DNA-binding domain superfamily/Winged helix DNA-binding domain"/>
    <property type="match status" value="1"/>
</dbReference>
<dbReference type="CDD" id="cd00090">
    <property type="entry name" value="HTH_ARSR"/>
    <property type="match status" value="1"/>
</dbReference>
<organism evidence="5 6">
    <name type="scientific">Synechocystis sp. (strain ATCC 27184 / PCC 6803 / Kazusa)</name>
    <dbReference type="NCBI Taxonomy" id="1111708"/>
    <lineage>
        <taxon>Bacteria</taxon>
        <taxon>Bacillati</taxon>
        <taxon>Cyanobacteriota</taxon>
        <taxon>Cyanophyceae</taxon>
        <taxon>Synechococcales</taxon>
        <taxon>Merismopediaceae</taxon>
        <taxon>Synechocystis</taxon>
    </lineage>
</organism>
<keyword evidence="6" id="KW-1185">Reference proteome</keyword>
<dbReference type="PhylomeDB" id="P73808"/>
<dbReference type="InterPro" id="IPR001845">
    <property type="entry name" value="HTH_ArsR_DNA-bd_dom"/>
</dbReference>
<name>P73808_SYNY3</name>
<dbReference type="STRING" id="1148.gene:10498731"/>
<keyword evidence="1" id="KW-0805">Transcription regulation</keyword>
<dbReference type="GO" id="GO:0006355">
    <property type="term" value="P:regulation of DNA-templated transcription"/>
    <property type="evidence" value="ECO:0000318"/>
    <property type="project" value="GO_Central"/>
</dbReference>
<dbReference type="FunCoup" id="P73808">
    <property type="interactions" value="20"/>
</dbReference>
<dbReference type="InterPro" id="IPR011991">
    <property type="entry name" value="ArsR-like_HTH"/>
</dbReference>
<feature type="domain" description="HTH arsR-type" evidence="4">
    <location>
        <begin position="1"/>
        <end position="95"/>
    </location>
</feature>
<dbReference type="AlphaFoldDB" id="P73808"/>
<dbReference type="PIR" id="S74901">
    <property type="entry name" value="S74901"/>
</dbReference>
<dbReference type="KEGG" id="syn:sll1957"/>
<evidence type="ECO:0000313" key="6">
    <source>
        <dbReference type="Proteomes" id="UP000001425"/>
    </source>
</evidence>
<evidence type="ECO:0000313" key="5">
    <source>
        <dbReference type="EMBL" id="BAA17862.1"/>
    </source>
</evidence>
<dbReference type="SMR" id="P73808"/>
<keyword evidence="2" id="KW-0238">DNA-binding</keyword>
<dbReference type="PANTHER" id="PTHR43132">
    <property type="entry name" value="ARSENICAL RESISTANCE OPERON REPRESSOR ARSR-RELATED"/>
    <property type="match status" value="1"/>
</dbReference>
<dbReference type="PROSITE" id="PS50987">
    <property type="entry name" value="HTH_ARSR_2"/>
    <property type="match status" value="1"/>
</dbReference>
<dbReference type="InterPro" id="IPR036388">
    <property type="entry name" value="WH-like_DNA-bd_sf"/>
</dbReference>
<dbReference type="InParanoid" id="P73808"/>
<evidence type="ECO:0000256" key="2">
    <source>
        <dbReference type="ARBA" id="ARBA00023125"/>
    </source>
</evidence>
<dbReference type="EMBL" id="BA000022">
    <property type="protein sequence ID" value="BAA17862.1"/>
    <property type="molecule type" value="Genomic_DNA"/>
</dbReference>
<dbReference type="InterPro" id="IPR036390">
    <property type="entry name" value="WH_DNA-bd_sf"/>
</dbReference>
<dbReference type="Pfam" id="PF01022">
    <property type="entry name" value="HTH_5"/>
    <property type="match status" value="1"/>
</dbReference>
<evidence type="ECO:0000256" key="3">
    <source>
        <dbReference type="ARBA" id="ARBA00023163"/>
    </source>
</evidence>
<dbReference type="SUPFAM" id="SSF46785">
    <property type="entry name" value="Winged helix' DNA-binding domain"/>
    <property type="match status" value="1"/>
</dbReference>
<dbReference type="PRINTS" id="PR00778">
    <property type="entry name" value="HTHARSR"/>
</dbReference>